<feature type="domain" description="N-acetyltransferase" evidence="1">
    <location>
        <begin position="38"/>
        <end position="194"/>
    </location>
</feature>
<dbReference type="PANTHER" id="PTHR43792">
    <property type="entry name" value="GNAT FAMILY, PUTATIVE (AFU_ORTHOLOGUE AFUA_3G00765)-RELATED-RELATED"/>
    <property type="match status" value="1"/>
</dbReference>
<accession>A0ABR8YVW7</accession>
<dbReference type="Proteomes" id="UP000627166">
    <property type="component" value="Unassembled WGS sequence"/>
</dbReference>
<evidence type="ECO:0000313" key="3">
    <source>
        <dbReference type="Proteomes" id="UP000627166"/>
    </source>
</evidence>
<dbReference type="PROSITE" id="PS51186">
    <property type="entry name" value="GNAT"/>
    <property type="match status" value="1"/>
</dbReference>
<name>A0ABR8YVW7_9CLOT</name>
<dbReference type="InterPro" id="IPR016181">
    <property type="entry name" value="Acyl_CoA_acyltransferase"/>
</dbReference>
<evidence type="ECO:0000313" key="2">
    <source>
        <dbReference type="EMBL" id="MBD8048319.1"/>
    </source>
</evidence>
<evidence type="ECO:0000259" key="1">
    <source>
        <dbReference type="PROSITE" id="PS51186"/>
    </source>
</evidence>
<feature type="non-terminal residue" evidence="2">
    <location>
        <position position="198"/>
    </location>
</feature>
<dbReference type="InterPro" id="IPR000182">
    <property type="entry name" value="GNAT_dom"/>
</dbReference>
<gene>
    <name evidence="2" type="ORF">H9637_14950</name>
</gene>
<dbReference type="RefSeq" id="WP_191741271.1">
    <property type="nucleotide sequence ID" value="NZ_JACSQB010000129.1"/>
</dbReference>
<dbReference type="Gene3D" id="3.40.630.30">
    <property type="match status" value="1"/>
</dbReference>
<dbReference type="SUPFAM" id="SSF55729">
    <property type="entry name" value="Acyl-CoA N-acyltransferases (Nat)"/>
    <property type="match status" value="1"/>
</dbReference>
<keyword evidence="3" id="KW-1185">Reference proteome</keyword>
<dbReference type="Pfam" id="PF13302">
    <property type="entry name" value="Acetyltransf_3"/>
    <property type="match status" value="1"/>
</dbReference>
<sequence>MNCELDYHTILRNKCFEEFPTLETERFILCRYDKSLLKDIEKLFSDKEVMKYSGTEIIDAKKQANMYLDKIESMYKNKEGIRWAIIDKISNEFLGDVGFYNIDLYSNNMEIGYTVVKKYWRKKVASECINRILKFAFRELYMNKIVAMIDKENFPSIALIKKMGFCEDGILREHYYNYQIGGYSNVIVYSILEREYNK</sequence>
<dbReference type="EMBL" id="JACSQB010000129">
    <property type="protein sequence ID" value="MBD8048319.1"/>
    <property type="molecule type" value="Genomic_DNA"/>
</dbReference>
<proteinExistence type="predicted"/>
<dbReference type="InterPro" id="IPR051531">
    <property type="entry name" value="N-acetyltransferase"/>
</dbReference>
<comment type="caution">
    <text evidence="2">The sequence shown here is derived from an EMBL/GenBank/DDBJ whole genome shotgun (WGS) entry which is preliminary data.</text>
</comment>
<organism evidence="2 3">
    <name type="scientific">Clostridium faecium</name>
    <dbReference type="NCBI Taxonomy" id="2762223"/>
    <lineage>
        <taxon>Bacteria</taxon>
        <taxon>Bacillati</taxon>
        <taxon>Bacillota</taxon>
        <taxon>Clostridia</taxon>
        <taxon>Eubacteriales</taxon>
        <taxon>Clostridiaceae</taxon>
        <taxon>Clostridium</taxon>
    </lineage>
</organism>
<reference evidence="2 3" key="1">
    <citation type="submission" date="2020-08" db="EMBL/GenBank/DDBJ databases">
        <title>A Genomic Blueprint of the Chicken Gut Microbiome.</title>
        <authorList>
            <person name="Gilroy R."/>
            <person name="Ravi A."/>
            <person name="Getino M."/>
            <person name="Pursley I."/>
            <person name="Horton D.L."/>
            <person name="Alikhan N.-F."/>
            <person name="Baker D."/>
            <person name="Gharbi K."/>
            <person name="Hall N."/>
            <person name="Watson M."/>
            <person name="Adriaenssens E.M."/>
            <person name="Foster-Nyarko E."/>
            <person name="Jarju S."/>
            <person name="Secka A."/>
            <person name="Antonio M."/>
            <person name="Oren A."/>
            <person name="Chaudhuri R."/>
            <person name="La Ragione R.M."/>
            <person name="Hildebrand F."/>
            <person name="Pallen M.J."/>
        </authorList>
    </citation>
    <scope>NUCLEOTIDE SEQUENCE [LARGE SCALE GENOMIC DNA]</scope>
    <source>
        <strain evidence="2 3">N37</strain>
    </source>
</reference>
<protein>
    <submittedName>
        <fullName evidence="2">GNAT family N-acetyltransferase</fullName>
    </submittedName>
</protein>